<gene>
    <name evidence="16" type="primary">LOC117647212</name>
</gene>
<evidence type="ECO:0000256" key="8">
    <source>
        <dbReference type="ARBA" id="ARBA00023098"/>
    </source>
</evidence>
<comment type="pathway">
    <text evidence="2">Lipid metabolism; fatty acid beta-oxidation.</text>
</comment>
<dbReference type="GO" id="GO:0070403">
    <property type="term" value="F:NAD+ binding"/>
    <property type="evidence" value="ECO:0007669"/>
    <property type="project" value="InterPro"/>
</dbReference>
<evidence type="ECO:0000256" key="12">
    <source>
        <dbReference type="PIRSR" id="PIRSR000105-3"/>
    </source>
</evidence>
<evidence type="ECO:0000256" key="4">
    <source>
        <dbReference type="ARBA" id="ARBA00013000"/>
    </source>
</evidence>
<dbReference type="PANTHER" id="PTHR43561">
    <property type="match status" value="1"/>
</dbReference>
<keyword evidence="15" id="KW-1185">Reference proteome</keyword>
<feature type="binding site" evidence="12">
    <location>
        <position position="75"/>
    </location>
    <ligand>
        <name>CoA</name>
        <dbReference type="ChEBI" id="CHEBI:57287"/>
    </ligand>
</feature>
<dbReference type="InterPro" id="IPR008927">
    <property type="entry name" value="6-PGluconate_DH-like_C_sf"/>
</dbReference>
<protein>
    <recommendedName>
        <fullName evidence="4">3-hydroxyacyl-CoA dehydrogenase</fullName>
        <ecNumber evidence="4">1.1.1.35</ecNumber>
    </recommendedName>
</protein>
<sequence length="311" mass="33895">MASVSQVLKRNFSSSRAMAGAIKHVTVIGGGLMGSGIAQVSAAAGQKVCLVETNDKLLEGANSRIHESLKRVAKKVYKEKPAEGDKFVEQTMSRISGATDASEAVKNTDLVVEAIVENMAIKQKLFATLDAVAPKHTIFASNTSSLSITEIASQCQRKDRFGGLHFFNPVPVMKLLEVVRTNDTSDDTFKKMMEWGQEVGKTCITCKDTPGFVVNRLLVPMLAEAVRMLERGDASPRDIDTAMKLGAGHPMGPIELADYVGHDTTKFILDGWHEKMPENPLFNPLDTLNKLVSEGKLGMKTGEGFYSYKKK</sequence>
<dbReference type="Proteomes" id="UP000515158">
    <property type="component" value="Unplaced"/>
</dbReference>
<evidence type="ECO:0000259" key="14">
    <source>
        <dbReference type="Pfam" id="PF02737"/>
    </source>
</evidence>
<dbReference type="Gene3D" id="3.40.50.720">
    <property type="entry name" value="NAD(P)-binding Rossmann-like Domain"/>
    <property type="match status" value="1"/>
</dbReference>
<keyword evidence="8" id="KW-0443">Lipid metabolism</keyword>
<evidence type="ECO:0000256" key="6">
    <source>
        <dbReference type="ARBA" id="ARBA00023002"/>
    </source>
</evidence>
<keyword evidence="9" id="KW-0496">Mitochondrion</keyword>
<evidence type="ECO:0000313" key="15">
    <source>
        <dbReference type="Proteomes" id="UP000515158"/>
    </source>
</evidence>
<dbReference type="InterPro" id="IPR036291">
    <property type="entry name" value="NAD(P)-bd_dom_sf"/>
</dbReference>
<evidence type="ECO:0000256" key="7">
    <source>
        <dbReference type="ARBA" id="ARBA00023027"/>
    </source>
</evidence>
<feature type="binding site" evidence="12">
    <location>
        <position position="144"/>
    </location>
    <ligand>
        <name>CoA</name>
        <dbReference type="ChEBI" id="CHEBI:57287"/>
    </ligand>
</feature>
<feature type="site" description="Important for catalytic activity" evidence="11">
    <location>
        <position position="165"/>
    </location>
</feature>
<feature type="binding site" evidence="12">
    <location>
        <position position="68"/>
    </location>
    <ligand>
        <name>CoA</name>
        <dbReference type="ChEBI" id="CHEBI:57287"/>
    </ligand>
</feature>
<dbReference type="GO" id="GO:0003857">
    <property type="term" value="F:(3S)-3-hydroxyacyl-CoA dehydrogenase (NAD+) activity"/>
    <property type="evidence" value="ECO:0007669"/>
    <property type="project" value="UniProtKB-EC"/>
</dbReference>
<evidence type="ECO:0000256" key="11">
    <source>
        <dbReference type="PIRSR" id="PIRSR000105-1"/>
    </source>
</evidence>
<dbReference type="SUPFAM" id="SSF51735">
    <property type="entry name" value="NAD(P)-binding Rossmann-fold domains"/>
    <property type="match status" value="1"/>
</dbReference>
<evidence type="ECO:0000256" key="10">
    <source>
        <dbReference type="ARBA" id="ARBA00049556"/>
    </source>
</evidence>
<dbReference type="FunFam" id="3.40.50.720:FF:000258">
    <property type="entry name" value="Hydroxyacyl-coenzyme A dehydrogenase, mitochondrial"/>
    <property type="match status" value="1"/>
</dbReference>
<dbReference type="GeneID" id="117647212"/>
<dbReference type="InterPro" id="IPR006176">
    <property type="entry name" value="3-OHacyl-CoA_DH_NAD-bd"/>
</dbReference>
<dbReference type="Gene3D" id="1.10.1040.10">
    <property type="entry name" value="N-(1-d-carboxylethyl)-l-norvaline Dehydrogenase, domain 2"/>
    <property type="match status" value="1"/>
</dbReference>
<dbReference type="OrthoDB" id="5958943at2759"/>
<keyword evidence="5" id="KW-0276">Fatty acid metabolism</keyword>
<dbReference type="Pfam" id="PF00725">
    <property type="entry name" value="3HCDH"/>
    <property type="match status" value="1"/>
</dbReference>
<dbReference type="SUPFAM" id="SSF48179">
    <property type="entry name" value="6-phosphogluconate dehydrogenase C-terminal domain-like"/>
    <property type="match status" value="1"/>
</dbReference>
<dbReference type="RefSeq" id="XP_034244743.1">
    <property type="nucleotide sequence ID" value="XM_034388852.1"/>
</dbReference>
<evidence type="ECO:0000256" key="5">
    <source>
        <dbReference type="ARBA" id="ARBA00022832"/>
    </source>
</evidence>
<evidence type="ECO:0000259" key="13">
    <source>
        <dbReference type="Pfam" id="PF00725"/>
    </source>
</evidence>
<dbReference type="PIRSF" id="PIRSF000105">
    <property type="entry name" value="HCDH"/>
    <property type="match status" value="1"/>
</dbReference>
<dbReference type="GO" id="GO:0006635">
    <property type="term" value="P:fatty acid beta-oxidation"/>
    <property type="evidence" value="ECO:0007669"/>
    <property type="project" value="TreeGrafter"/>
</dbReference>
<dbReference type="EC" id="1.1.1.35" evidence="4"/>
<reference evidence="16" key="1">
    <citation type="submission" date="2025-08" db="UniProtKB">
        <authorList>
            <consortium name="RefSeq"/>
        </authorList>
    </citation>
    <scope>IDENTIFICATION</scope>
    <source>
        <tissue evidence="16">Total insect</tissue>
    </source>
</reference>
<evidence type="ECO:0000256" key="2">
    <source>
        <dbReference type="ARBA" id="ARBA00005005"/>
    </source>
</evidence>
<evidence type="ECO:0000313" key="16">
    <source>
        <dbReference type="RefSeq" id="XP_034244743.1"/>
    </source>
</evidence>
<dbReference type="PROSITE" id="PS00067">
    <property type="entry name" value="3HCDH"/>
    <property type="match status" value="1"/>
</dbReference>
<organism evidence="16">
    <name type="scientific">Thrips palmi</name>
    <name type="common">Melon thrips</name>
    <dbReference type="NCBI Taxonomy" id="161013"/>
    <lineage>
        <taxon>Eukaryota</taxon>
        <taxon>Metazoa</taxon>
        <taxon>Ecdysozoa</taxon>
        <taxon>Arthropoda</taxon>
        <taxon>Hexapoda</taxon>
        <taxon>Insecta</taxon>
        <taxon>Pterygota</taxon>
        <taxon>Neoptera</taxon>
        <taxon>Paraneoptera</taxon>
        <taxon>Thysanoptera</taxon>
        <taxon>Terebrantia</taxon>
        <taxon>Thripoidea</taxon>
        <taxon>Thripidae</taxon>
        <taxon>Thrips</taxon>
    </lineage>
</organism>
<accession>A0A6P8YX70</accession>
<comment type="catalytic activity">
    <reaction evidence="10">
        <text>a (3S)-3-hydroxyacyl-CoA + NAD(+) = a 3-oxoacyl-CoA + NADH + H(+)</text>
        <dbReference type="Rhea" id="RHEA:22432"/>
        <dbReference type="ChEBI" id="CHEBI:15378"/>
        <dbReference type="ChEBI" id="CHEBI:57318"/>
        <dbReference type="ChEBI" id="CHEBI:57540"/>
        <dbReference type="ChEBI" id="CHEBI:57945"/>
        <dbReference type="ChEBI" id="CHEBI:90726"/>
        <dbReference type="EC" id="1.1.1.35"/>
    </reaction>
</comment>
<evidence type="ECO:0000256" key="1">
    <source>
        <dbReference type="ARBA" id="ARBA00004305"/>
    </source>
</evidence>
<dbReference type="PANTHER" id="PTHR43561:SF3">
    <property type="entry name" value="HYDROXYACYL-COENZYME A DEHYDROGENASE, MITOCHONDRIAL"/>
    <property type="match status" value="1"/>
</dbReference>
<proteinExistence type="inferred from homology"/>
<evidence type="ECO:0000256" key="9">
    <source>
        <dbReference type="ARBA" id="ARBA00023128"/>
    </source>
</evidence>
<dbReference type="InterPro" id="IPR013328">
    <property type="entry name" value="6PGD_dom2"/>
</dbReference>
<dbReference type="AlphaFoldDB" id="A0A6P8YX70"/>
<keyword evidence="6" id="KW-0560">Oxidoreductase</keyword>
<comment type="subcellular location">
    <subcellularLocation>
        <location evidence="1">Mitochondrion matrix</location>
    </subcellularLocation>
</comment>
<dbReference type="GO" id="GO:0005759">
    <property type="term" value="C:mitochondrial matrix"/>
    <property type="evidence" value="ECO:0007669"/>
    <property type="project" value="UniProtKB-SubCell"/>
</dbReference>
<dbReference type="InterPro" id="IPR006180">
    <property type="entry name" value="3-OHacyl-CoA_DH_CS"/>
</dbReference>
<dbReference type="InterPro" id="IPR052242">
    <property type="entry name" value="Mito_3-hydroxyacyl-CoA_DH"/>
</dbReference>
<dbReference type="InterPro" id="IPR022694">
    <property type="entry name" value="3-OHacyl-CoA_DH"/>
</dbReference>
<keyword evidence="7" id="KW-0520">NAD</keyword>
<evidence type="ECO:0000256" key="3">
    <source>
        <dbReference type="ARBA" id="ARBA00009463"/>
    </source>
</evidence>
<feature type="domain" description="3-hydroxyacyl-CoA dehydrogenase C-terminal" evidence="13">
    <location>
        <begin position="211"/>
        <end position="308"/>
    </location>
</feature>
<feature type="domain" description="3-hydroxyacyl-CoA dehydrogenase NAD binding" evidence="14">
    <location>
        <begin position="24"/>
        <end position="209"/>
    </location>
</feature>
<dbReference type="Pfam" id="PF02737">
    <property type="entry name" value="3HCDH_N"/>
    <property type="match status" value="1"/>
</dbReference>
<comment type="similarity">
    <text evidence="3">Belongs to the 3-hydroxyacyl-CoA dehydrogenase family.</text>
</comment>
<name>A0A6P8YX70_THRPL</name>
<dbReference type="InterPro" id="IPR006108">
    <property type="entry name" value="3HC_DH_C"/>
</dbReference>